<gene>
    <name evidence="6" type="ORF">FF124_13400</name>
</gene>
<feature type="transmembrane region" description="Helical" evidence="4">
    <location>
        <begin position="315"/>
        <end position="333"/>
    </location>
</feature>
<dbReference type="PANTHER" id="PTHR43630:SF1">
    <property type="entry name" value="POLY-BETA-1,6-N-ACETYL-D-GLUCOSAMINE SYNTHASE"/>
    <property type="match status" value="1"/>
</dbReference>
<accession>A0A5C4JPE1</accession>
<feature type="transmembrane region" description="Helical" evidence="4">
    <location>
        <begin position="290"/>
        <end position="309"/>
    </location>
</feature>
<name>A0A5C4JPE1_9HYPH</name>
<evidence type="ECO:0000259" key="5">
    <source>
        <dbReference type="Pfam" id="PF00535"/>
    </source>
</evidence>
<dbReference type="AlphaFoldDB" id="A0A5C4JPE1"/>
<evidence type="ECO:0000256" key="2">
    <source>
        <dbReference type="ARBA" id="ARBA00022676"/>
    </source>
</evidence>
<keyword evidence="3 6" id="KW-0808">Transferase</keyword>
<dbReference type="OrthoDB" id="9766971at2"/>
<dbReference type="Gene3D" id="3.90.550.10">
    <property type="entry name" value="Spore Coat Polysaccharide Biosynthesis Protein SpsA, Chain A"/>
    <property type="match status" value="1"/>
</dbReference>
<comment type="similarity">
    <text evidence="1">Belongs to the glycosyltransferase 2 family.</text>
</comment>
<keyword evidence="4" id="KW-1133">Transmembrane helix</keyword>
<feature type="transmembrane region" description="Helical" evidence="4">
    <location>
        <begin position="6"/>
        <end position="28"/>
    </location>
</feature>
<dbReference type="GO" id="GO:0016757">
    <property type="term" value="F:glycosyltransferase activity"/>
    <property type="evidence" value="ECO:0007669"/>
    <property type="project" value="UniProtKB-KW"/>
</dbReference>
<keyword evidence="4" id="KW-0472">Membrane</keyword>
<dbReference type="InterPro" id="IPR029044">
    <property type="entry name" value="Nucleotide-diphossugar_trans"/>
</dbReference>
<dbReference type="PANTHER" id="PTHR43630">
    <property type="entry name" value="POLY-BETA-1,6-N-ACETYL-D-GLUCOSAMINE SYNTHASE"/>
    <property type="match status" value="1"/>
</dbReference>
<organism evidence="6 7">
    <name type="scientific">Martelella lutilitoris</name>
    <dbReference type="NCBI Taxonomy" id="2583532"/>
    <lineage>
        <taxon>Bacteria</taxon>
        <taxon>Pseudomonadati</taxon>
        <taxon>Pseudomonadota</taxon>
        <taxon>Alphaproteobacteria</taxon>
        <taxon>Hyphomicrobiales</taxon>
        <taxon>Aurantimonadaceae</taxon>
        <taxon>Martelella</taxon>
    </lineage>
</organism>
<feature type="transmembrane region" description="Helical" evidence="4">
    <location>
        <begin position="340"/>
        <end position="358"/>
    </location>
</feature>
<evidence type="ECO:0000256" key="4">
    <source>
        <dbReference type="SAM" id="Phobius"/>
    </source>
</evidence>
<dbReference type="Proteomes" id="UP000307874">
    <property type="component" value="Unassembled WGS sequence"/>
</dbReference>
<keyword evidence="2" id="KW-0328">Glycosyltransferase</keyword>
<evidence type="ECO:0000256" key="3">
    <source>
        <dbReference type="ARBA" id="ARBA00022679"/>
    </source>
</evidence>
<dbReference type="InterPro" id="IPR001173">
    <property type="entry name" value="Glyco_trans_2-like"/>
</dbReference>
<sequence>MIVAILSILLLVCIFLVVYPYAIYPLILRRLPSRAILREEGNNLSATLVFCAYNEAQVIGEKIANIEKLKERHPDLEVLAFDDGSSDSTFEQLDARKDLLTVVRGGGRNGKAHGMKRLAAMATGDIMIFTDANVLLKEDAIDRLMAWYADPDVGGICGSLHYLGGTDSTTANVGSLYWRLEEYLKKEESRTGNVMGGDGSIFSLRRALYPSFPDTVLDDLTVSMAAVFSGKRLIKVEDVIAYERLVALRSEEYARKVRIAARAYHTHLFLSPQLKKMRRLDMFKYASRKMVRWFGGFFLLLGVAIAAVLAAMISWYLFLAGVVVLGAFVVLGLKAQHGPVASLMEIILALLATLQGVFRAMRGKTFAVWNPAKSR</sequence>
<dbReference type="EMBL" id="VCLB01000007">
    <property type="protein sequence ID" value="TNB47167.1"/>
    <property type="molecule type" value="Genomic_DNA"/>
</dbReference>
<evidence type="ECO:0000256" key="1">
    <source>
        <dbReference type="ARBA" id="ARBA00006739"/>
    </source>
</evidence>
<dbReference type="Pfam" id="PF00535">
    <property type="entry name" value="Glycos_transf_2"/>
    <property type="match status" value="1"/>
</dbReference>
<keyword evidence="4" id="KW-0812">Transmembrane</keyword>
<reference evidence="6 7" key="1">
    <citation type="submission" date="2019-05" db="EMBL/GenBank/DDBJ databases">
        <authorList>
            <person name="Lee S.D."/>
        </authorList>
    </citation>
    <scope>NUCLEOTIDE SEQUENCE [LARGE SCALE GENOMIC DNA]</scope>
    <source>
        <strain evidence="6 7">GH2-6</strain>
    </source>
</reference>
<dbReference type="SUPFAM" id="SSF53448">
    <property type="entry name" value="Nucleotide-diphospho-sugar transferases"/>
    <property type="match status" value="1"/>
</dbReference>
<keyword evidence="7" id="KW-1185">Reference proteome</keyword>
<evidence type="ECO:0000313" key="7">
    <source>
        <dbReference type="Proteomes" id="UP000307874"/>
    </source>
</evidence>
<reference evidence="6 7" key="2">
    <citation type="submission" date="2019-06" db="EMBL/GenBank/DDBJ databases">
        <title>Martelella lutilitoris sp. nov., isolated from a tidal mudflat.</title>
        <authorList>
            <person name="Kim Y.-J."/>
        </authorList>
    </citation>
    <scope>NUCLEOTIDE SEQUENCE [LARGE SCALE GENOMIC DNA]</scope>
    <source>
        <strain evidence="6 7">GH2-6</strain>
    </source>
</reference>
<evidence type="ECO:0000313" key="6">
    <source>
        <dbReference type="EMBL" id="TNB47167.1"/>
    </source>
</evidence>
<feature type="domain" description="Glycosyltransferase 2-like" evidence="5">
    <location>
        <begin position="48"/>
        <end position="208"/>
    </location>
</feature>
<proteinExistence type="inferred from homology"/>
<protein>
    <submittedName>
        <fullName evidence="6">Glycosyltransferase</fullName>
    </submittedName>
</protein>
<comment type="caution">
    <text evidence="6">The sequence shown here is derived from an EMBL/GenBank/DDBJ whole genome shotgun (WGS) entry which is preliminary data.</text>
</comment>